<dbReference type="AlphaFoldDB" id="A0A8R7QRF0"/>
<organism evidence="2 3">
    <name type="scientific">Triticum urartu</name>
    <name type="common">Red wild einkorn</name>
    <name type="synonym">Crithodium urartu</name>
    <dbReference type="NCBI Taxonomy" id="4572"/>
    <lineage>
        <taxon>Eukaryota</taxon>
        <taxon>Viridiplantae</taxon>
        <taxon>Streptophyta</taxon>
        <taxon>Embryophyta</taxon>
        <taxon>Tracheophyta</taxon>
        <taxon>Spermatophyta</taxon>
        <taxon>Magnoliopsida</taxon>
        <taxon>Liliopsida</taxon>
        <taxon>Poales</taxon>
        <taxon>Poaceae</taxon>
        <taxon>BOP clade</taxon>
        <taxon>Pooideae</taxon>
        <taxon>Triticodae</taxon>
        <taxon>Triticeae</taxon>
        <taxon>Triticinae</taxon>
        <taxon>Triticum</taxon>
    </lineage>
</organism>
<reference evidence="3" key="1">
    <citation type="journal article" date="2013" name="Nature">
        <title>Draft genome of the wheat A-genome progenitor Triticum urartu.</title>
        <authorList>
            <person name="Ling H.Q."/>
            <person name="Zhao S."/>
            <person name="Liu D."/>
            <person name="Wang J."/>
            <person name="Sun H."/>
            <person name="Zhang C."/>
            <person name="Fan H."/>
            <person name="Li D."/>
            <person name="Dong L."/>
            <person name="Tao Y."/>
            <person name="Gao C."/>
            <person name="Wu H."/>
            <person name="Li Y."/>
            <person name="Cui Y."/>
            <person name="Guo X."/>
            <person name="Zheng S."/>
            <person name="Wang B."/>
            <person name="Yu K."/>
            <person name="Liang Q."/>
            <person name="Yang W."/>
            <person name="Lou X."/>
            <person name="Chen J."/>
            <person name="Feng M."/>
            <person name="Jian J."/>
            <person name="Zhang X."/>
            <person name="Luo G."/>
            <person name="Jiang Y."/>
            <person name="Liu J."/>
            <person name="Wang Z."/>
            <person name="Sha Y."/>
            <person name="Zhang B."/>
            <person name="Wu H."/>
            <person name="Tang D."/>
            <person name="Shen Q."/>
            <person name="Xue P."/>
            <person name="Zou S."/>
            <person name="Wang X."/>
            <person name="Liu X."/>
            <person name="Wang F."/>
            <person name="Yang Y."/>
            <person name="An X."/>
            <person name="Dong Z."/>
            <person name="Zhang K."/>
            <person name="Zhang X."/>
            <person name="Luo M.C."/>
            <person name="Dvorak J."/>
            <person name="Tong Y."/>
            <person name="Wang J."/>
            <person name="Yang H."/>
            <person name="Li Z."/>
            <person name="Wang D."/>
            <person name="Zhang A."/>
            <person name="Wang J."/>
        </authorList>
    </citation>
    <scope>NUCLEOTIDE SEQUENCE</scope>
    <source>
        <strain evidence="3">cv. G1812</strain>
    </source>
</reference>
<evidence type="ECO:0000313" key="2">
    <source>
        <dbReference type="EnsemblPlants" id="TuG1812G0600001692.01.T01.cds313845"/>
    </source>
</evidence>
<evidence type="ECO:0000313" key="3">
    <source>
        <dbReference type="Proteomes" id="UP000015106"/>
    </source>
</evidence>
<reference evidence="2" key="2">
    <citation type="submission" date="2018-03" db="EMBL/GenBank/DDBJ databases">
        <title>The Triticum urartu genome reveals the dynamic nature of wheat genome evolution.</title>
        <authorList>
            <person name="Ling H."/>
            <person name="Ma B."/>
            <person name="Shi X."/>
            <person name="Liu H."/>
            <person name="Dong L."/>
            <person name="Sun H."/>
            <person name="Cao Y."/>
            <person name="Gao Q."/>
            <person name="Zheng S."/>
            <person name="Li Y."/>
            <person name="Yu Y."/>
            <person name="Du H."/>
            <person name="Qi M."/>
            <person name="Li Y."/>
            <person name="Yu H."/>
            <person name="Cui Y."/>
            <person name="Wang N."/>
            <person name="Chen C."/>
            <person name="Wu H."/>
            <person name="Zhao Y."/>
            <person name="Zhang J."/>
            <person name="Li Y."/>
            <person name="Zhou W."/>
            <person name="Zhang B."/>
            <person name="Hu W."/>
            <person name="Eijk M."/>
            <person name="Tang J."/>
            <person name="Witsenboer H."/>
            <person name="Zhao S."/>
            <person name="Li Z."/>
            <person name="Zhang A."/>
            <person name="Wang D."/>
            <person name="Liang C."/>
        </authorList>
    </citation>
    <scope>NUCLEOTIDE SEQUENCE [LARGE SCALE GENOMIC DNA]</scope>
    <source>
        <strain evidence="2">cv. G1812</strain>
    </source>
</reference>
<name>A0A8R7QRF0_TRIUA</name>
<proteinExistence type="predicted"/>
<protein>
    <submittedName>
        <fullName evidence="2">Uncharacterized protein</fullName>
    </submittedName>
</protein>
<keyword evidence="3" id="KW-1185">Reference proteome</keyword>
<reference evidence="2" key="3">
    <citation type="submission" date="2022-06" db="UniProtKB">
        <authorList>
            <consortium name="EnsemblPlants"/>
        </authorList>
    </citation>
    <scope>IDENTIFICATION</scope>
</reference>
<evidence type="ECO:0000256" key="1">
    <source>
        <dbReference type="SAM" id="MobiDB-lite"/>
    </source>
</evidence>
<dbReference type="Gramene" id="TuG1812G0600001692.01.T01">
    <property type="protein sequence ID" value="TuG1812G0600001692.01.T01.cds313845"/>
    <property type="gene ID" value="TuG1812G0600001692.01"/>
</dbReference>
<accession>A0A8R7QRF0</accession>
<feature type="region of interest" description="Disordered" evidence="1">
    <location>
        <begin position="1"/>
        <end position="21"/>
    </location>
</feature>
<dbReference type="EnsemblPlants" id="TuG1812G0600001692.01.T01">
    <property type="protein sequence ID" value="TuG1812G0600001692.01.T01.cds313845"/>
    <property type="gene ID" value="TuG1812G0600001692.01"/>
</dbReference>
<dbReference type="Proteomes" id="UP000015106">
    <property type="component" value="Chromosome 6"/>
</dbReference>
<sequence>MFEVVGDRPGGGGSANGIEGRARPKEDVALCRLCQDPRCPSATSSCRMVSAQAVSRSLSRCTITTVRISVCNPSMNLVRK</sequence>